<comment type="cofactor">
    <cofactor evidence="1">
        <name>Mg(2+)</name>
        <dbReference type="ChEBI" id="CHEBI:18420"/>
    </cofactor>
</comment>
<evidence type="ECO:0000256" key="3">
    <source>
        <dbReference type="ARBA" id="ARBA00006706"/>
    </source>
</evidence>
<evidence type="ECO:0000256" key="5">
    <source>
        <dbReference type="ARBA" id="ARBA00022723"/>
    </source>
</evidence>
<dbReference type="Proteomes" id="UP001551695">
    <property type="component" value="Unassembled WGS sequence"/>
</dbReference>
<reference evidence="8 9" key="1">
    <citation type="submission" date="2024-06" db="EMBL/GenBank/DDBJ databases">
        <title>The Natural Products Discovery Center: Release of the First 8490 Sequenced Strains for Exploring Actinobacteria Biosynthetic Diversity.</title>
        <authorList>
            <person name="Kalkreuter E."/>
            <person name="Kautsar S.A."/>
            <person name="Yang D."/>
            <person name="Bader C.D."/>
            <person name="Teijaro C.N."/>
            <person name="Fluegel L."/>
            <person name="Davis C.M."/>
            <person name="Simpson J.R."/>
            <person name="Lauterbach L."/>
            <person name="Steele A.D."/>
            <person name="Gui C."/>
            <person name="Meng S."/>
            <person name="Li G."/>
            <person name="Viehrig K."/>
            <person name="Ye F."/>
            <person name="Su P."/>
            <person name="Kiefer A.F."/>
            <person name="Nichols A."/>
            <person name="Cepeda A.J."/>
            <person name="Yan W."/>
            <person name="Fan B."/>
            <person name="Jiang Y."/>
            <person name="Adhikari A."/>
            <person name="Zheng C.-J."/>
            <person name="Schuster L."/>
            <person name="Cowan T.M."/>
            <person name="Smanski M.J."/>
            <person name="Chevrette M.G."/>
            <person name="De Carvalho L.P.S."/>
            <person name="Shen B."/>
        </authorList>
    </citation>
    <scope>NUCLEOTIDE SEQUENCE [LARGE SCALE GENOMIC DNA]</scope>
    <source>
        <strain evidence="8 9">NPDC050403</strain>
    </source>
</reference>
<dbReference type="PANTHER" id="PTHR12001">
    <property type="entry name" value="GERANYLGERANYL PYROPHOSPHATE SYNTHASE"/>
    <property type="match status" value="1"/>
</dbReference>
<dbReference type="Pfam" id="PF00348">
    <property type="entry name" value="polyprenyl_synt"/>
    <property type="match status" value="1"/>
</dbReference>
<protein>
    <submittedName>
        <fullName evidence="8">Polyprenyl synthetase family protein</fullName>
    </submittedName>
</protein>
<dbReference type="PANTHER" id="PTHR12001:SF85">
    <property type="entry name" value="SHORT CHAIN ISOPRENYL DIPHOSPHATE SYNTHASE"/>
    <property type="match status" value="1"/>
</dbReference>
<name>A0ABV3FTN7_9NOCA</name>
<evidence type="ECO:0000256" key="6">
    <source>
        <dbReference type="ARBA" id="ARBA00022842"/>
    </source>
</evidence>
<comment type="caution">
    <text evidence="8">The sequence shown here is derived from an EMBL/GenBank/DDBJ whole genome shotgun (WGS) entry which is preliminary data.</text>
</comment>
<dbReference type="SFLD" id="SFLDS00005">
    <property type="entry name" value="Isoprenoid_Synthase_Type_I"/>
    <property type="match status" value="1"/>
</dbReference>
<dbReference type="InterPro" id="IPR008949">
    <property type="entry name" value="Isoprenoid_synthase_dom_sf"/>
</dbReference>
<proteinExistence type="inferred from homology"/>
<comment type="similarity">
    <text evidence="3 7">Belongs to the FPP/GGPP synthase family.</text>
</comment>
<dbReference type="CDD" id="cd00685">
    <property type="entry name" value="Trans_IPPS_HT"/>
    <property type="match status" value="1"/>
</dbReference>
<dbReference type="SFLD" id="SFLDG01017">
    <property type="entry name" value="Polyprenyl_Transferase_Like"/>
    <property type="match status" value="1"/>
</dbReference>
<evidence type="ECO:0000256" key="2">
    <source>
        <dbReference type="ARBA" id="ARBA00005128"/>
    </source>
</evidence>
<keyword evidence="6" id="KW-0460">Magnesium</keyword>
<evidence type="ECO:0000256" key="7">
    <source>
        <dbReference type="RuleBase" id="RU004466"/>
    </source>
</evidence>
<dbReference type="EMBL" id="JBFAKC010000006">
    <property type="protein sequence ID" value="MEV0708791.1"/>
    <property type="molecule type" value="Genomic_DNA"/>
</dbReference>
<sequence>MTAPGTASISAIPDPVAIRARVDEALAAFVREKAGGGAARSLPTEVVDTLEGFLFAGGKRIRPVLCVLGWLAAGGSPEVPPPVVRAAASLELFHASVLIHDDIIDDSDTRRDHPTVHRSLADRHRDRRDPDRFGVNAAIVLGDLTMVWAAELLHTAQLSASRLGGALAVLDSMRADVMYGQYLDLLATACPTEDLERAMEIVRYKTVSYTCERPLHLGAVLADADPRVLAALTAYARPLGEAFQLRDDQIGVYGDPASSGKSNLEDLREGKHTALVALALENARPADASRLRVLLGDPELDEDQAEICRDILTATALPQVEDMITVRWEQAKRALLDAPFPPEVCAALRRIADAVVLRAV</sequence>
<evidence type="ECO:0000313" key="9">
    <source>
        <dbReference type="Proteomes" id="UP001551695"/>
    </source>
</evidence>
<comment type="pathway">
    <text evidence="2">Isoprenoid biosynthesis.</text>
</comment>
<keyword evidence="4 7" id="KW-0808">Transferase</keyword>
<keyword evidence="5" id="KW-0479">Metal-binding</keyword>
<keyword evidence="9" id="KW-1185">Reference proteome</keyword>
<gene>
    <name evidence="8" type="ORF">AB0I48_14615</name>
</gene>
<evidence type="ECO:0000313" key="8">
    <source>
        <dbReference type="EMBL" id="MEV0708791.1"/>
    </source>
</evidence>
<dbReference type="Gene3D" id="1.10.600.10">
    <property type="entry name" value="Farnesyl Diphosphate Synthase"/>
    <property type="match status" value="1"/>
</dbReference>
<evidence type="ECO:0000256" key="4">
    <source>
        <dbReference type="ARBA" id="ARBA00022679"/>
    </source>
</evidence>
<dbReference type="RefSeq" id="WP_357783896.1">
    <property type="nucleotide sequence ID" value="NZ_JBFAKC010000006.1"/>
</dbReference>
<accession>A0ABV3FTN7</accession>
<dbReference type="InterPro" id="IPR000092">
    <property type="entry name" value="Polyprenyl_synt"/>
</dbReference>
<evidence type="ECO:0000256" key="1">
    <source>
        <dbReference type="ARBA" id="ARBA00001946"/>
    </source>
</evidence>
<dbReference type="SUPFAM" id="SSF48576">
    <property type="entry name" value="Terpenoid synthases"/>
    <property type="match status" value="1"/>
</dbReference>
<organism evidence="8 9">
    <name type="scientific">Nocardia aurea</name>
    <dbReference type="NCBI Taxonomy" id="2144174"/>
    <lineage>
        <taxon>Bacteria</taxon>
        <taxon>Bacillati</taxon>
        <taxon>Actinomycetota</taxon>
        <taxon>Actinomycetes</taxon>
        <taxon>Mycobacteriales</taxon>
        <taxon>Nocardiaceae</taxon>
        <taxon>Nocardia</taxon>
    </lineage>
</organism>